<keyword evidence="1" id="KW-0472">Membrane</keyword>
<sequence length="81" mass="9459">MDSPSIHWLDIHYMTDYVIKLTDSMNSRIWEEGRQTYRIPGNSKSKSASKTLGFGSDQTLIRLLIILLVFCLDIHTCYRYT</sequence>
<dbReference type="Proteomes" id="UP001175211">
    <property type="component" value="Unassembled WGS sequence"/>
</dbReference>
<dbReference type="RefSeq" id="XP_060329126.1">
    <property type="nucleotide sequence ID" value="XM_060480273.1"/>
</dbReference>
<comment type="caution">
    <text evidence="2">The sequence shown here is derived from an EMBL/GenBank/DDBJ whole genome shotgun (WGS) entry which is preliminary data.</text>
</comment>
<feature type="transmembrane region" description="Helical" evidence="1">
    <location>
        <begin position="59"/>
        <end position="78"/>
    </location>
</feature>
<evidence type="ECO:0000256" key="1">
    <source>
        <dbReference type="SAM" id="Phobius"/>
    </source>
</evidence>
<proteinExistence type="predicted"/>
<dbReference type="GeneID" id="85363821"/>
<evidence type="ECO:0000313" key="3">
    <source>
        <dbReference type="Proteomes" id="UP001175211"/>
    </source>
</evidence>
<reference evidence="2" key="1">
    <citation type="submission" date="2023-06" db="EMBL/GenBank/DDBJ databases">
        <authorList>
            <consortium name="Lawrence Berkeley National Laboratory"/>
            <person name="Ahrendt S."/>
            <person name="Sahu N."/>
            <person name="Indic B."/>
            <person name="Wong-Bajracharya J."/>
            <person name="Merenyi Z."/>
            <person name="Ke H.-M."/>
            <person name="Monk M."/>
            <person name="Kocsube S."/>
            <person name="Drula E."/>
            <person name="Lipzen A."/>
            <person name="Balint B."/>
            <person name="Henrissat B."/>
            <person name="Andreopoulos B."/>
            <person name="Martin F.M."/>
            <person name="Harder C.B."/>
            <person name="Rigling D."/>
            <person name="Ford K.L."/>
            <person name="Foster G.D."/>
            <person name="Pangilinan J."/>
            <person name="Papanicolaou A."/>
            <person name="Barry K."/>
            <person name="LaButti K."/>
            <person name="Viragh M."/>
            <person name="Koriabine M."/>
            <person name="Yan M."/>
            <person name="Riley R."/>
            <person name="Champramary S."/>
            <person name="Plett K.L."/>
            <person name="Tsai I.J."/>
            <person name="Slot J."/>
            <person name="Sipos G."/>
            <person name="Plett J."/>
            <person name="Nagy L.G."/>
            <person name="Grigoriev I.V."/>
        </authorList>
    </citation>
    <scope>NUCLEOTIDE SEQUENCE</scope>
    <source>
        <strain evidence="2">CCBAS 213</strain>
    </source>
</reference>
<evidence type="ECO:0000313" key="2">
    <source>
        <dbReference type="EMBL" id="KAK0455616.1"/>
    </source>
</evidence>
<keyword evidence="3" id="KW-1185">Reference proteome</keyword>
<dbReference type="AlphaFoldDB" id="A0AA39K6S6"/>
<name>A0AA39K6S6_ARMTA</name>
<protein>
    <submittedName>
        <fullName evidence="2">Uncharacterized protein</fullName>
    </submittedName>
</protein>
<dbReference type="EMBL" id="JAUEPS010000024">
    <property type="protein sequence ID" value="KAK0455616.1"/>
    <property type="molecule type" value="Genomic_DNA"/>
</dbReference>
<keyword evidence="1" id="KW-1133">Transmembrane helix</keyword>
<organism evidence="2 3">
    <name type="scientific">Armillaria tabescens</name>
    <name type="common">Ringless honey mushroom</name>
    <name type="synonym">Agaricus tabescens</name>
    <dbReference type="NCBI Taxonomy" id="1929756"/>
    <lineage>
        <taxon>Eukaryota</taxon>
        <taxon>Fungi</taxon>
        <taxon>Dikarya</taxon>
        <taxon>Basidiomycota</taxon>
        <taxon>Agaricomycotina</taxon>
        <taxon>Agaricomycetes</taxon>
        <taxon>Agaricomycetidae</taxon>
        <taxon>Agaricales</taxon>
        <taxon>Marasmiineae</taxon>
        <taxon>Physalacriaceae</taxon>
        <taxon>Desarmillaria</taxon>
    </lineage>
</organism>
<gene>
    <name evidence="2" type="ORF">EV420DRAFT_1749069</name>
</gene>
<keyword evidence="1" id="KW-0812">Transmembrane</keyword>
<accession>A0AA39K6S6</accession>